<dbReference type="InterPro" id="IPR020846">
    <property type="entry name" value="MFS_dom"/>
</dbReference>
<feature type="transmembrane region" description="Helical" evidence="2">
    <location>
        <begin position="96"/>
        <end position="114"/>
    </location>
</feature>
<feature type="transmembrane region" description="Helical" evidence="2">
    <location>
        <begin position="120"/>
        <end position="147"/>
    </location>
</feature>
<feature type="transmembrane region" description="Helical" evidence="2">
    <location>
        <begin position="27"/>
        <end position="54"/>
    </location>
</feature>
<feature type="transmembrane region" description="Helical" evidence="2">
    <location>
        <begin position="154"/>
        <end position="173"/>
    </location>
</feature>
<accession>A0A9N9QNZ2</accession>
<dbReference type="OrthoDB" id="410267at2759"/>
<organism evidence="4 5">
    <name type="scientific">Ceutorhynchus assimilis</name>
    <name type="common">cabbage seed weevil</name>
    <dbReference type="NCBI Taxonomy" id="467358"/>
    <lineage>
        <taxon>Eukaryota</taxon>
        <taxon>Metazoa</taxon>
        <taxon>Ecdysozoa</taxon>
        <taxon>Arthropoda</taxon>
        <taxon>Hexapoda</taxon>
        <taxon>Insecta</taxon>
        <taxon>Pterygota</taxon>
        <taxon>Neoptera</taxon>
        <taxon>Endopterygota</taxon>
        <taxon>Coleoptera</taxon>
        <taxon>Polyphaga</taxon>
        <taxon>Cucujiformia</taxon>
        <taxon>Curculionidae</taxon>
        <taxon>Ceutorhynchinae</taxon>
        <taxon>Ceutorhynchus</taxon>
    </lineage>
</organism>
<dbReference type="AlphaFoldDB" id="A0A9N9QNZ2"/>
<dbReference type="PANTHER" id="PTHR11360">
    <property type="entry name" value="MONOCARBOXYLATE TRANSPORTER"/>
    <property type="match status" value="1"/>
</dbReference>
<dbReference type="InterPro" id="IPR036259">
    <property type="entry name" value="MFS_trans_sf"/>
</dbReference>
<dbReference type="GO" id="GO:0008028">
    <property type="term" value="F:monocarboxylic acid transmembrane transporter activity"/>
    <property type="evidence" value="ECO:0007669"/>
    <property type="project" value="TreeGrafter"/>
</dbReference>
<name>A0A9N9QNZ2_9CUCU</name>
<dbReference type="Pfam" id="PF07690">
    <property type="entry name" value="MFS_1"/>
    <property type="match status" value="1"/>
</dbReference>
<feature type="domain" description="Major facilitator superfamily (MFS) profile" evidence="3">
    <location>
        <begin position="30"/>
        <end position="537"/>
    </location>
</feature>
<feature type="transmembrane region" description="Helical" evidence="2">
    <location>
        <begin position="403"/>
        <end position="425"/>
    </location>
</feature>
<sequence length="538" mass="59692">MEIDNINNKEVVNDEISDKPNIPDGGWGWVVVFATFVLCMIADGITFSFGLLYIEFLNEFEASKSATSWIGALFMAVPLMTGPLMSALVDKFGCRPMTIVGGLIAALGFVLSSQCYSLSYMYVTFGVIAGFGLGLIYVTVVVSVAFWFEKKRTLAVGIGSSGIGIGTFVFSPFSTYLIEELGWRGTTLILAGVFLNMCICGALMRDPDWIIEQNKKEAKLSKNPIEIASKENGNQVVVSTRIKESRQPLMARQDSCPGTRRPSIRKAPIKHLHHASMLSLSKLDDKKKWYASIKELGKDMFDFSLFSELHFFLLSLSTVLLFTWFIVPYFYLADLMTLSGYTTEQAAFTISNIGISNTIGMIVLGWAGDKPWMNITITYGIFLVLCGLSIMGQMWFIGNYIMLQISASLFGISLSSHFAFTPGIVMELVPLDRFTIAYGLQLMCQGIGTLVGPPFAGLLFDLTQNWEQSFYQSGLWMILSGIFVGCIPYIKNKKMFGKGLVEKPIEGQENKIIPLVLLSILMIVSLVAVFYLPFNSYF</sequence>
<feature type="transmembrane region" description="Helical" evidence="2">
    <location>
        <begin position="185"/>
        <end position="204"/>
    </location>
</feature>
<dbReference type="InterPro" id="IPR011701">
    <property type="entry name" value="MFS"/>
</dbReference>
<dbReference type="SUPFAM" id="SSF103473">
    <property type="entry name" value="MFS general substrate transporter"/>
    <property type="match status" value="1"/>
</dbReference>
<evidence type="ECO:0000256" key="2">
    <source>
        <dbReference type="SAM" id="Phobius"/>
    </source>
</evidence>
<gene>
    <name evidence="4" type="ORF">CEUTPL_LOCUS7825</name>
</gene>
<dbReference type="CDD" id="cd17352">
    <property type="entry name" value="MFS_MCT_SLC16"/>
    <property type="match status" value="1"/>
</dbReference>
<feature type="transmembrane region" description="Helical" evidence="2">
    <location>
        <begin position="379"/>
        <end position="397"/>
    </location>
</feature>
<feature type="transmembrane region" description="Helical" evidence="2">
    <location>
        <begin position="470"/>
        <end position="491"/>
    </location>
</feature>
<evidence type="ECO:0000256" key="1">
    <source>
        <dbReference type="ARBA" id="ARBA00004141"/>
    </source>
</evidence>
<feature type="transmembrane region" description="Helical" evidence="2">
    <location>
        <begin position="346"/>
        <end position="367"/>
    </location>
</feature>
<comment type="subcellular location">
    <subcellularLocation>
        <location evidence="1">Membrane</location>
        <topology evidence="1">Multi-pass membrane protein</topology>
    </subcellularLocation>
</comment>
<dbReference type="InterPro" id="IPR050327">
    <property type="entry name" value="Proton-linked_MCT"/>
</dbReference>
<dbReference type="Proteomes" id="UP001152799">
    <property type="component" value="Chromosome 4"/>
</dbReference>
<dbReference type="PANTHER" id="PTHR11360:SF111">
    <property type="entry name" value="CHASKI, ISOFORM A"/>
    <property type="match status" value="1"/>
</dbReference>
<feature type="transmembrane region" description="Helical" evidence="2">
    <location>
        <begin position="512"/>
        <end position="534"/>
    </location>
</feature>
<evidence type="ECO:0000259" key="3">
    <source>
        <dbReference type="PROSITE" id="PS50850"/>
    </source>
</evidence>
<proteinExistence type="predicted"/>
<feature type="transmembrane region" description="Helical" evidence="2">
    <location>
        <begin position="309"/>
        <end position="331"/>
    </location>
</feature>
<keyword evidence="2" id="KW-0812">Transmembrane</keyword>
<keyword evidence="5" id="KW-1185">Reference proteome</keyword>
<feature type="transmembrane region" description="Helical" evidence="2">
    <location>
        <begin position="437"/>
        <end position="458"/>
    </location>
</feature>
<evidence type="ECO:0000313" key="5">
    <source>
        <dbReference type="Proteomes" id="UP001152799"/>
    </source>
</evidence>
<evidence type="ECO:0000313" key="4">
    <source>
        <dbReference type="EMBL" id="CAG9767259.1"/>
    </source>
</evidence>
<feature type="transmembrane region" description="Helical" evidence="2">
    <location>
        <begin position="66"/>
        <end position="89"/>
    </location>
</feature>
<dbReference type="PROSITE" id="PS50850">
    <property type="entry name" value="MFS"/>
    <property type="match status" value="1"/>
</dbReference>
<dbReference type="EMBL" id="OU892280">
    <property type="protein sequence ID" value="CAG9767259.1"/>
    <property type="molecule type" value="Genomic_DNA"/>
</dbReference>
<keyword evidence="2" id="KW-0472">Membrane</keyword>
<keyword evidence="2" id="KW-1133">Transmembrane helix</keyword>
<dbReference type="GO" id="GO:0016020">
    <property type="term" value="C:membrane"/>
    <property type="evidence" value="ECO:0007669"/>
    <property type="project" value="UniProtKB-SubCell"/>
</dbReference>
<dbReference type="Gene3D" id="1.20.1250.20">
    <property type="entry name" value="MFS general substrate transporter like domains"/>
    <property type="match status" value="1"/>
</dbReference>
<reference evidence="4" key="1">
    <citation type="submission" date="2022-01" db="EMBL/GenBank/DDBJ databases">
        <authorList>
            <person name="King R."/>
        </authorList>
    </citation>
    <scope>NUCLEOTIDE SEQUENCE</scope>
</reference>
<protein>
    <recommendedName>
        <fullName evidence="3">Major facilitator superfamily (MFS) profile domain-containing protein</fullName>
    </recommendedName>
</protein>